<comment type="caution">
    <text evidence="2">The sequence shown here is derived from an EMBL/GenBank/DDBJ whole genome shotgun (WGS) entry which is preliminary data.</text>
</comment>
<evidence type="ECO:0000313" key="3">
    <source>
        <dbReference type="Proteomes" id="UP000812961"/>
    </source>
</evidence>
<dbReference type="PANTHER" id="PTHR37953:SF1">
    <property type="entry name" value="UPF0127 PROTEIN MJ1496"/>
    <property type="match status" value="1"/>
</dbReference>
<evidence type="ECO:0000256" key="1">
    <source>
        <dbReference type="SAM" id="MobiDB-lite"/>
    </source>
</evidence>
<gene>
    <name evidence="2" type="ORF">K1Y79_23470</name>
</gene>
<dbReference type="Gene3D" id="2.60.120.1140">
    <property type="entry name" value="Protein of unknown function DUF192"/>
    <property type="match status" value="1"/>
</dbReference>
<name>A0ABS7GJC0_9BACT</name>
<dbReference type="Pfam" id="PF02643">
    <property type="entry name" value="DUF192"/>
    <property type="match status" value="1"/>
</dbReference>
<dbReference type="PANTHER" id="PTHR37953">
    <property type="entry name" value="UPF0127 PROTEIN MJ1496"/>
    <property type="match status" value="1"/>
</dbReference>
<accession>A0ABS7GJC0</accession>
<evidence type="ECO:0000313" key="2">
    <source>
        <dbReference type="EMBL" id="MBW8687315.1"/>
    </source>
</evidence>
<organism evidence="2 3">
    <name type="scientific">Chitinophaga rhizophila</name>
    <dbReference type="NCBI Taxonomy" id="2866212"/>
    <lineage>
        <taxon>Bacteria</taxon>
        <taxon>Pseudomonadati</taxon>
        <taxon>Bacteroidota</taxon>
        <taxon>Chitinophagia</taxon>
        <taxon>Chitinophagales</taxon>
        <taxon>Chitinophagaceae</taxon>
        <taxon>Chitinophaga</taxon>
    </lineage>
</organism>
<dbReference type="Proteomes" id="UP000812961">
    <property type="component" value="Unassembled WGS sequence"/>
</dbReference>
<dbReference type="InterPro" id="IPR003795">
    <property type="entry name" value="DUF192"/>
</dbReference>
<reference evidence="2 3" key="1">
    <citation type="submission" date="2021-08" db="EMBL/GenBank/DDBJ databases">
        <title>The genome sequence of Chitinophaga sp. B61.</title>
        <authorList>
            <person name="Zhang X."/>
        </authorList>
    </citation>
    <scope>NUCLEOTIDE SEQUENCE [LARGE SCALE GENOMIC DNA]</scope>
    <source>
        <strain evidence="2 3">B61</strain>
    </source>
</reference>
<keyword evidence="3" id="KW-1185">Reference proteome</keyword>
<feature type="region of interest" description="Disordered" evidence="1">
    <location>
        <begin position="26"/>
        <end position="46"/>
    </location>
</feature>
<sequence>MAVSRWFIFNAGLILYVTGCHTKNSQPAANSNSGSDGNTISATADSGPPFKKEGVLYFLSKVNNDTIRQIDIEFADTDEERANGLMNRRSMQDSQGMLFIFPAAEEQSFWMKNTYISLDIIYLNEQKEIISVQKYTTPLSEESLPSFKKAQYALEVNAGFCDKYHVAYGDKIAYTKRED</sequence>
<dbReference type="EMBL" id="JAICCF010000004">
    <property type="protein sequence ID" value="MBW8687315.1"/>
    <property type="molecule type" value="Genomic_DNA"/>
</dbReference>
<dbReference type="InterPro" id="IPR038695">
    <property type="entry name" value="Saro_0823-like_sf"/>
</dbReference>
<protein>
    <submittedName>
        <fullName evidence="2">DUF192 domain-containing protein</fullName>
    </submittedName>
</protein>
<dbReference type="RefSeq" id="WP_220252632.1">
    <property type="nucleotide sequence ID" value="NZ_JAICCF010000004.1"/>
</dbReference>
<proteinExistence type="predicted"/>
<feature type="compositionally biased region" description="Polar residues" evidence="1">
    <location>
        <begin position="26"/>
        <end position="44"/>
    </location>
</feature>